<organism evidence="4 5">
    <name type="scientific">Chitinophaga nivalis</name>
    <dbReference type="NCBI Taxonomy" id="2991709"/>
    <lineage>
        <taxon>Bacteria</taxon>
        <taxon>Pseudomonadati</taxon>
        <taxon>Bacteroidota</taxon>
        <taxon>Chitinophagia</taxon>
        <taxon>Chitinophagales</taxon>
        <taxon>Chitinophagaceae</taxon>
        <taxon>Chitinophaga</taxon>
    </lineage>
</organism>
<reference evidence="4 5" key="1">
    <citation type="submission" date="2022-10" db="EMBL/GenBank/DDBJ databases">
        <title>Chitinophaga nivalis PC15 sp. nov., isolated from Pyeongchang county, South Korea.</title>
        <authorList>
            <person name="Trinh H.N."/>
        </authorList>
    </citation>
    <scope>NUCLEOTIDE SEQUENCE [LARGE SCALE GENOMIC DNA]</scope>
    <source>
        <strain evidence="4 5">PC14</strain>
    </source>
</reference>
<feature type="domain" description="Protein FecR C-terminal" evidence="3">
    <location>
        <begin position="293"/>
        <end position="360"/>
    </location>
</feature>
<dbReference type="Gene3D" id="2.60.120.1440">
    <property type="match status" value="1"/>
</dbReference>
<dbReference type="InterPro" id="IPR006860">
    <property type="entry name" value="FecR"/>
</dbReference>
<evidence type="ECO:0000313" key="5">
    <source>
        <dbReference type="Proteomes" id="UP001207742"/>
    </source>
</evidence>
<keyword evidence="1" id="KW-0472">Membrane</keyword>
<feature type="transmembrane region" description="Helical" evidence="1">
    <location>
        <begin position="105"/>
        <end position="123"/>
    </location>
</feature>
<evidence type="ECO:0000259" key="3">
    <source>
        <dbReference type="Pfam" id="PF16344"/>
    </source>
</evidence>
<evidence type="ECO:0000313" key="4">
    <source>
        <dbReference type="EMBL" id="MCW3483208.1"/>
    </source>
</evidence>
<name>A0ABT3IGW1_9BACT</name>
<comment type="caution">
    <text evidence="4">The sequence shown here is derived from an EMBL/GenBank/DDBJ whole genome shotgun (WGS) entry which is preliminary data.</text>
</comment>
<protein>
    <submittedName>
        <fullName evidence="4">DUF4974 domain-containing protein</fullName>
    </submittedName>
</protein>
<dbReference type="InterPro" id="IPR012373">
    <property type="entry name" value="Ferrdict_sens_TM"/>
</dbReference>
<dbReference type="Pfam" id="PF16344">
    <property type="entry name" value="FecR_C"/>
    <property type="match status" value="1"/>
</dbReference>
<dbReference type="Proteomes" id="UP001207742">
    <property type="component" value="Unassembled WGS sequence"/>
</dbReference>
<dbReference type="EMBL" id="JAPDNS010000001">
    <property type="protein sequence ID" value="MCW3483208.1"/>
    <property type="molecule type" value="Genomic_DNA"/>
</dbReference>
<dbReference type="PIRSF" id="PIRSF018266">
    <property type="entry name" value="FecR"/>
    <property type="match status" value="1"/>
</dbReference>
<proteinExistence type="predicted"/>
<evidence type="ECO:0000259" key="2">
    <source>
        <dbReference type="Pfam" id="PF04773"/>
    </source>
</evidence>
<dbReference type="RefSeq" id="WP_264728297.1">
    <property type="nucleotide sequence ID" value="NZ_JAPDNR010000001.1"/>
</dbReference>
<dbReference type="PANTHER" id="PTHR30273:SF2">
    <property type="entry name" value="PROTEIN FECR"/>
    <property type="match status" value="1"/>
</dbReference>
<gene>
    <name evidence="4" type="ORF">OL497_04850</name>
</gene>
<keyword evidence="5" id="KW-1185">Reference proteome</keyword>
<keyword evidence="1" id="KW-0812">Transmembrane</keyword>
<dbReference type="PANTHER" id="PTHR30273">
    <property type="entry name" value="PERIPLASMIC SIGNAL SENSOR AND SIGMA FACTOR ACTIVATOR FECR-RELATED"/>
    <property type="match status" value="1"/>
</dbReference>
<feature type="domain" description="FecR protein" evidence="2">
    <location>
        <begin position="140"/>
        <end position="234"/>
    </location>
</feature>
<dbReference type="Pfam" id="PF04773">
    <property type="entry name" value="FecR"/>
    <property type="match status" value="1"/>
</dbReference>
<dbReference type="Gene3D" id="3.55.50.30">
    <property type="match status" value="1"/>
</dbReference>
<dbReference type="InterPro" id="IPR032508">
    <property type="entry name" value="FecR_C"/>
</dbReference>
<evidence type="ECO:0000256" key="1">
    <source>
        <dbReference type="SAM" id="Phobius"/>
    </source>
</evidence>
<keyword evidence="1" id="KW-1133">Transmembrane helix</keyword>
<accession>A0ABT3IGW1</accession>
<sequence length="362" mass="41118">MDLRDYQPEDFVCDESFQHYCTGANLADVLRWEQWLRENPQQEANVAAARRLIQILSAEQGNRLEQLQQLREGIQQGIRLQQDIAQQPEIELPPVRRERQLLSRYAAVAVLMLLVVTGRYFYLRQPIPDKMMQPRQTTTTYAAGNQSRKTVILPDGTVITLRRNSTLTLSPEYHIGNRDVTLEGEAFFDVTHDEKKLFRVHTSQALITVMGTVFNVAAWAGNGKTETALFRGSVSVIPAGRPAEKIILQPNQKLVIAADTNPAQSTRSFRVVPLAADPANHKAREIAWVRNRLEIENESLEEIAGKLQQWYGISVVFTDDTVKQYRYSGTFESETIVKALEALQLSYPFNFKMTGEQVIISK</sequence>